<evidence type="ECO:0000313" key="2">
    <source>
        <dbReference type="EMBL" id="GIE15299.1"/>
    </source>
</evidence>
<protein>
    <submittedName>
        <fullName evidence="2">Uncharacterized protein</fullName>
    </submittedName>
</protein>
<feature type="compositionally biased region" description="Low complexity" evidence="1">
    <location>
        <begin position="1246"/>
        <end position="1257"/>
    </location>
</feature>
<gene>
    <name evidence="2" type="ORF">Afe05nite_71390</name>
</gene>
<feature type="region of interest" description="Disordered" evidence="1">
    <location>
        <begin position="1630"/>
        <end position="1649"/>
    </location>
</feature>
<accession>A0A919J821</accession>
<dbReference type="Proteomes" id="UP000598174">
    <property type="component" value="Unassembled WGS sequence"/>
</dbReference>
<reference evidence="2" key="1">
    <citation type="submission" date="2021-01" db="EMBL/GenBank/DDBJ databases">
        <title>Whole genome shotgun sequence of Actinoplanes ferrugineus NBRC 15555.</title>
        <authorList>
            <person name="Komaki H."/>
            <person name="Tamura T."/>
        </authorList>
    </citation>
    <scope>NUCLEOTIDE SEQUENCE</scope>
    <source>
        <strain evidence="2">NBRC 15555</strain>
    </source>
</reference>
<feature type="region of interest" description="Disordered" evidence="1">
    <location>
        <begin position="2888"/>
        <end position="2908"/>
    </location>
</feature>
<feature type="compositionally biased region" description="Low complexity" evidence="1">
    <location>
        <begin position="1361"/>
        <end position="1370"/>
    </location>
</feature>
<evidence type="ECO:0000313" key="3">
    <source>
        <dbReference type="Proteomes" id="UP000598174"/>
    </source>
</evidence>
<dbReference type="RefSeq" id="WP_203821670.1">
    <property type="nucleotide sequence ID" value="NZ_BAAABP010000080.1"/>
</dbReference>
<sequence>MNTAALDCIEFVTTWIPSGQWLSLDGSPVPEAVLNAPYLPGVHQVHVDESALGSGLVGDSLRSQPLDVVARMVHVPLDPAPGLEAAAHRADQLGVPVLVRGPAALALDGPRVTPFDGAGEPAVLVRPANHLMDSHVDAEVRTTGAFTDRFGRSLAEVRGPGLLAPPRPAPGGGLTLGLPPAIVQARHAGTAVRDVLDDTPRRMLDVPDGYSGLHRQLSTMADGERALVEVTTTSGLTSRFLVLRDPDGHALTGLDGAELTVATLPAEPAGIRFAPLTGPGSAGLETVRRVPAGLIAADPASPEYAATVRAALNFPVDPNRLRVFMHRDNQIPLADIAALIALDPRFGRPIDVILCDAAGPVGLDPAARRDSEAARLSRQEPLLGTEVRAGSGLVSTSPLGHVIAGGSTAHADGLMRPRRPGTDGASFFAFRTPRPANGRPAAPADTDVTDLGTSMLPGTPEVTAQEITGARPGRWTSWYAPRPYDARPVTETPTYELMATEFDAALSPYLLDLPRVQTGARQFTQRLADVMGAAAATHPEYGAVARELEEALGTGSPQRMMTAVQTAIGDGVAGSNADFTHLAAQIFTDGSWPTADGLGLDGQAMSVFAQQTPPMPGTFDRTDLTRQPFGETNLSHPGWFGSSDTAALDHAARLMRLYDWLGLDAPSRGDFLLAVAATAPTGATRLYQVLRAGEHSGAPVSVAGTKSPEEVYHQLGRLNVPRFGLGLAGMLMLPHESAYLRLIGDGVFRAVDAHRLQVVDQIKQHIAAYADGGPKTALPPELRDWFDRVGADPVLLDTHLTAAHLLAISAYTGSNHSLINAVAPSTGLVDPTLSLAIAKSVSSLYDEHVEGNLHEIPSLVRDDQALRTLSARLYGASTSAQWAIWAQMQARGRELATELGPELRAHYDMVVDALQIIPPTLQSETTWRGDWRFGGPYSEYSSSGRKILLPGLRSTSVDRQTAEQFLSEYRASRTNWPVLLELKLSGFSARDLTPFSDVTTENERLLLSTSAFEETARRTEGDIEYIQATETAPGGLARGTFPANRDYAVQESSAMRAGLRDTYDQIVTVKLKTNSLIEELKTSGTGAATARKNYRDSRVEAGSARSTAKATGRTLGKAEAGLGKAHAKVERLRAADPGQEDNLSGVVDRLLQMQAQTVEIKLKMESYQGRINAAVKQFDIVRAGLREVDRTRSTAKAEIADVEQALDEALQYVQRNIEATDRAIEAMSVDLAALSTGSAADDRTGARVAAQGQAEAARQTKDAKDKSVQAEDSRARAVPAVKDAATSLSRAQQTLDRAVQSLNKTIKRYPELDELIQSHRSDVRVLRAELGPDSSSDTSSDSGRADSGSEGALTEAPSPPLTTSSPRLTPWDGSDTQSESGRSQDGHNFERHIGAYLWHRPGVQNAVKAVRDRLREVLQKSALSAADWRQAFVTDDATSAGQVGRGLTDEQIDEGLFKDGNLRMWMTAVYNAGYYNKSGATTFKAVLLDIMSGQKWDEADRLGLDVEAVKRHAAQLRSWSRSLLQKVTQPLGKDYNYSADPFALGNIYAVSPAPIYNTLSLSASQYNRSMRVPGGAASRFNLGQRGQPTRQQLQDLDVGLHPLEDDYQRTTGNLPFKPSLDTPDEEAVDATSSRVADGTAGPERPLSWSTGMATFTMGRSADALWPNSMRRAGIPIITGISGTTSRMLTLFELLGVPTELRNDFLLGIMAWMLITDEHSLYEVLRGAEMVGMDLPASRATDNADVYDLLTRLGVPSSALLRFGFDNQPAMRLTTAGMVLANPARPNYQTKVDAGKAIPPRPGRTTVVFDSHDGFTMEQVASFLALHPNTGQPVDVISCDLVGPQTTEVTGPSGLAGELWNLPLMGGVPEMRAGSGTQWTSGLGHTFIAPRGTLDQQGRMRPGPLGGGSFFKFTRTESGDTETKALGTVLPGTPTPAPQLPADTSSLESWGGTRPYTRRPVQSEPEYQEFATTYDQSLADHLGNVDLVQRATREVADRIVKTFVAGGLTRDRALRQFVPDHVPATAEQIEARLETGSPGDLLPMITWAALKAPRSFSSLLSHLIGESEGDPETAQRLGLDPAVLDRHLKVRDASAPMLPGAFDEDRDPVTTDPLWSFQATDQASWQTADFRDGSVMADTARLLKMADLLGLDADVRANFALAVIASFAARRAPSTHPGGLVYHVLRGAEADGLKGVKVSSTESAEDMYHQLGKLGVPMSGPPGVGPAMPTPPAVATYEALVAKRWRVLTEAQQNFALGRREAMHALATGTAAPADHPKLRAWLEQHGITADELDGRLSAGHYLSLAAYTGSNHSLINAVAPSNTLTEQLAVFIYTPLPRKIEQYLTLLADIATDRQPAGAEIPSVLTDHPRVGDLMRRLVAGGDEKALRAELKAAVPALVKELEPELRAHYDMLLETLSILPPTRGGQAWRADWMAGKQGSRIGEVFSEYGRGQMRLTGLRSFSKSHDVAFGFLQQYLDRPDANRHPVLIKANLIDRAARDIAPFSLNDEEELLMLPIAVLDVRSRASGDEQGENTEVTYVYADETEPAGAALGALRLTVDHADADIAGLISHIAAASAQLTELNVRTTTLAGQLGGVQETLGTEQRRAVTMQGRAAGTYADAQEAATITADAAKAGAGAGRKAEKVQAKQPGNPRIAAIRSRVEQLRAATTDAREQAATTLQQVKGLHQAFDEAWQTASGQLDSVSEAGRQAQATIQESGRQLDDALIYVQQNLVRAEAAASTLTSAVESLDTDAAALAGIARRELAGAGRAAQDAQARTDSMTEPFQRAETGLGRARAALDRAQEVLTTAASHLLRMIETAVGTGGLSERAQDHLTEAQSLREQLGDSSSDSGSDTSHDSMRELNLRTADLNRALETTARLGTQSLSFRPSRTAKEQPLTDEVRLPPGTVKEDDEEIYYLGPPPPQGFREVLYEATEDFTDPIVVVGSQRPGEAAGPETIRDLRRLLVQFSLKGQQPVVLTRAEVDGTLRALSKSSGFSILALAAKSASGGSMSLDNTWQVIQGDETLMDLGSMFKPEFVPAAAERRGPARPAPIRAIGKLLLAADADDKLDVLQRYPDQLASPTAREQLDTILAQSGGDPWFTAVRPLLSVLEEPAHAEFMLRFQEVAEPVERNRMLLSDTGRELGTDLRVDLMQDSGHSVVGAATAIRAVDILFEQGLEKATAYVRANAADLRNDEKGTWVDSVQQLAEQETTRKLDLQQLANAIFDC</sequence>
<feature type="region of interest" description="Disordered" evidence="1">
    <location>
        <begin position="1240"/>
        <end position="1293"/>
    </location>
</feature>
<feature type="region of interest" description="Disordered" evidence="1">
    <location>
        <begin position="1927"/>
        <end position="1959"/>
    </location>
</feature>
<dbReference type="EMBL" id="BOMM01000064">
    <property type="protein sequence ID" value="GIE15299.1"/>
    <property type="molecule type" value="Genomic_DNA"/>
</dbReference>
<name>A0A919J821_9ACTN</name>
<comment type="caution">
    <text evidence="2">The sequence shown here is derived from an EMBL/GenBank/DDBJ whole genome shotgun (WGS) entry which is preliminary data.</text>
</comment>
<evidence type="ECO:0000256" key="1">
    <source>
        <dbReference type="SAM" id="MobiDB-lite"/>
    </source>
</evidence>
<keyword evidence="3" id="KW-1185">Reference proteome</keyword>
<dbReference type="Gene3D" id="3.90.176.10">
    <property type="entry name" value="Toxin ADP-ribosyltransferase, Chain A, domain 1"/>
    <property type="match status" value="1"/>
</dbReference>
<proteinExistence type="predicted"/>
<feature type="region of interest" description="Disordered" evidence="1">
    <location>
        <begin position="2841"/>
        <end position="2861"/>
    </location>
</feature>
<feature type="region of interest" description="Disordered" evidence="1">
    <location>
        <begin position="1329"/>
        <end position="1386"/>
    </location>
</feature>
<organism evidence="2 3">
    <name type="scientific">Paractinoplanes ferrugineus</name>
    <dbReference type="NCBI Taxonomy" id="113564"/>
    <lineage>
        <taxon>Bacteria</taxon>
        <taxon>Bacillati</taxon>
        <taxon>Actinomycetota</taxon>
        <taxon>Actinomycetes</taxon>
        <taxon>Micromonosporales</taxon>
        <taxon>Micromonosporaceae</taxon>
        <taxon>Paractinoplanes</taxon>
    </lineage>
</organism>
<feature type="compositionally biased region" description="Basic and acidic residues" evidence="1">
    <location>
        <begin position="1258"/>
        <end position="1275"/>
    </location>
</feature>
<feature type="compositionally biased region" description="Low complexity" evidence="1">
    <location>
        <begin position="1331"/>
        <end position="1351"/>
    </location>
</feature>